<dbReference type="PROSITE" id="PS50059">
    <property type="entry name" value="FKBP_PPIASE"/>
    <property type="match status" value="1"/>
</dbReference>
<dbReference type="InterPro" id="IPR005215">
    <property type="entry name" value="Trig_fac"/>
</dbReference>
<dbReference type="Pfam" id="PF00254">
    <property type="entry name" value="FKBP_C"/>
    <property type="match status" value="1"/>
</dbReference>
<dbReference type="GO" id="GO:0015031">
    <property type="term" value="P:protein transport"/>
    <property type="evidence" value="ECO:0007669"/>
    <property type="project" value="InterPro"/>
</dbReference>
<dbReference type="Gene3D" id="1.10.3120.10">
    <property type="entry name" value="Trigger factor, C-terminal domain"/>
    <property type="match status" value="1"/>
</dbReference>
<comment type="catalytic activity">
    <reaction evidence="1">
        <text>[protein]-peptidylproline (omega=180) = [protein]-peptidylproline (omega=0)</text>
        <dbReference type="Rhea" id="RHEA:16237"/>
        <dbReference type="Rhea" id="RHEA-COMP:10747"/>
        <dbReference type="Rhea" id="RHEA-COMP:10748"/>
        <dbReference type="ChEBI" id="CHEBI:83833"/>
        <dbReference type="ChEBI" id="CHEBI:83834"/>
        <dbReference type="EC" id="5.2.1.8"/>
    </reaction>
</comment>
<dbReference type="EC" id="5.2.1.8" evidence="3"/>
<evidence type="ECO:0000259" key="7">
    <source>
        <dbReference type="PROSITE" id="PS50059"/>
    </source>
</evidence>
<sequence length="222" mass="24271">MELKKTEKLENSRVELEIAIDAAAFAEAVSKAFKKNAKNFNIAGFRKGKAPRHLIEQRYGKDVFYYDAVNDLFPAAYEEAVKIAGIEPVDRPDADLTSATLEDGALLKVTVTVKPEVTLGEYKGLKAEKLVHTVEAAEADGEVEQLRQRNARTITREGKAENGDIAIIDFEGFVDGVAFEGGKGENFSLTLGSGQFIPGFEEQVIGHAADEEFDVEVTFPAE</sequence>
<feature type="domain" description="PPIase FKBP-type" evidence="7">
    <location>
        <begin position="163"/>
        <end position="222"/>
    </location>
</feature>
<dbReference type="InterPro" id="IPR008881">
    <property type="entry name" value="Trigger_fac_ribosome-bd_bac"/>
</dbReference>
<proteinExistence type="inferred from homology"/>
<reference evidence="8" key="1">
    <citation type="submission" date="2019-08" db="EMBL/GenBank/DDBJ databases">
        <authorList>
            <person name="Kucharzyk K."/>
            <person name="Murdoch R.W."/>
            <person name="Higgins S."/>
            <person name="Loffler F."/>
        </authorList>
    </citation>
    <scope>NUCLEOTIDE SEQUENCE</scope>
</reference>
<name>A0A645AC16_9ZZZZ</name>
<dbReference type="SUPFAM" id="SSF54534">
    <property type="entry name" value="FKBP-like"/>
    <property type="match status" value="1"/>
</dbReference>
<evidence type="ECO:0000256" key="5">
    <source>
        <dbReference type="ARBA" id="ARBA00023186"/>
    </source>
</evidence>
<dbReference type="Gene3D" id="3.10.50.40">
    <property type="match status" value="1"/>
</dbReference>
<evidence type="ECO:0000256" key="3">
    <source>
        <dbReference type="ARBA" id="ARBA00013194"/>
    </source>
</evidence>
<dbReference type="AlphaFoldDB" id="A0A645AC16"/>
<evidence type="ECO:0000256" key="1">
    <source>
        <dbReference type="ARBA" id="ARBA00000971"/>
    </source>
</evidence>
<dbReference type="InterPro" id="IPR001179">
    <property type="entry name" value="PPIase_FKBP_dom"/>
</dbReference>
<dbReference type="GO" id="GO:0044183">
    <property type="term" value="F:protein folding chaperone"/>
    <property type="evidence" value="ECO:0007669"/>
    <property type="project" value="TreeGrafter"/>
</dbReference>
<keyword evidence="5" id="KW-0143">Chaperone</keyword>
<evidence type="ECO:0000256" key="6">
    <source>
        <dbReference type="ARBA" id="ARBA00023235"/>
    </source>
</evidence>
<dbReference type="NCBIfam" id="TIGR00115">
    <property type="entry name" value="tig"/>
    <property type="match status" value="1"/>
</dbReference>
<keyword evidence="4" id="KW-0697">Rotamase</keyword>
<keyword evidence="6 8" id="KW-0413">Isomerase</keyword>
<dbReference type="PANTHER" id="PTHR30560">
    <property type="entry name" value="TRIGGER FACTOR CHAPERONE AND PEPTIDYL-PROLYL CIS/TRANS ISOMERASE"/>
    <property type="match status" value="1"/>
</dbReference>
<dbReference type="GO" id="GO:0043022">
    <property type="term" value="F:ribosome binding"/>
    <property type="evidence" value="ECO:0007669"/>
    <property type="project" value="TreeGrafter"/>
</dbReference>
<dbReference type="PANTHER" id="PTHR30560:SF3">
    <property type="entry name" value="TRIGGER FACTOR-LIKE PROTEIN TIG, CHLOROPLASTIC"/>
    <property type="match status" value="1"/>
</dbReference>
<dbReference type="Gene3D" id="3.30.70.1050">
    <property type="entry name" value="Trigger factor ribosome-binding domain"/>
    <property type="match status" value="1"/>
</dbReference>
<dbReference type="GO" id="GO:0003755">
    <property type="term" value="F:peptidyl-prolyl cis-trans isomerase activity"/>
    <property type="evidence" value="ECO:0007669"/>
    <property type="project" value="UniProtKB-KW"/>
</dbReference>
<dbReference type="FunFam" id="3.10.50.40:FF:000001">
    <property type="entry name" value="Trigger factor"/>
    <property type="match status" value="1"/>
</dbReference>
<organism evidence="8">
    <name type="scientific">bioreactor metagenome</name>
    <dbReference type="NCBI Taxonomy" id="1076179"/>
    <lineage>
        <taxon>unclassified sequences</taxon>
        <taxon>metagenomes</taxon>
        <taxon>ecological metagenomes</taxon>
    </lineage>
</organism>
<gene>
    <name evidence="8" type="primary">tig_37</name>
    <name evidence="8" type="ORF">SDC9_96984</name>
</gene>
<dbReference type="EMBL" id="VSSQ01012882">
    <property type="protein sequence ID" value="MPM50248.1"/>
    <property type="molecule type" value="Genomic_DNA"/>
</dbReference>
<accession>A0A645AC16</accession>
<dbReference type="GO" id="GO:0043335">
    <property type="term" value="P:protein unfolding"/>
    <property type="evidence" value="ECO:0007669"/>
    <property type="project" value="TreeGrafter"/>
</dbReference>
<dbReference type="GO" id="GO:0051083">
    <property type="term" value="P:'de novo' cotranslational protein folding"/>
    <property type="evidence" value="ECO:0007669"/>
    <property type="project" value="TreeGrafter"/>
</dbReference>
<dbReference type="InterPro" id="IPR037041">
    <property type="entry name" value="Trigger_fac_C_sf"/>
</dbReference>
<evidence type="ECO:0000256" key="2">
    <source>
        <dbReference type="ARBA" id="ARBA00005464"/>
    </source>
</evidence>
<dbReference type="Pfam" id="PF05697">
    <property type="entry name" value="Trigger_N"/>
    <property type="match status" value="1"/>
</dbReference>
<protein>
    <recommendedName>
        <fullName evidence="3">peptidylprolyl isomerase</fullName>
        <ecNumber evidence="3">5.2.1.8</ecNumber>
    </recommendedName>
</protein>
<dbReference type="InterPro" id="IPR036611">
    <property type="entry name" value="Trigger_fac_ribosome-bd_sf"/>
</dbReference>
<comment type="similarity">
    <text evidence="2">Belongs to the FKBP-type PPIase family. Tig subfamily.</text>
</comment>
<dbReference type="SUPFAM" id="SSF102735">
    <property type="entry name" value="Trigger factor ribosome-binding domain"/>
    <property type="match status" value="1"/>
</dbReference>
<dbReference type="InterPro" id="IPR046357">
    <property type="entry name" value="PPIase_dom_sf"/>
</dbReference>
<evidence type="ECO:0000256" key="4">
    <source>
        <dbReference type="ARBA" id="ARBA00023110"/>
    </source>
</evidence>
<evidence type="ECO:0000313" key="8">
    <source>
        <dbReference type="EMBL" id="MPM50248.1"/>
    </source>
</evidence>
<comment type="caution">
    <text evidence="8">The sequence shown here is derived from an EMBL/GenBank/DDBJ whole genome shotgun (WGS) entry which is preliminary data.</text>
</comment>